<dbReference type="Proteomes" id="UP000636004">
    <property type="component" value="Unassembled WGS sequence"/>
</dbReference>
<reference evidence="2" key="1">
    <citation type="journal article" date="2014" name="Int. J. Syst. Evol. Microbiol.">
        <title>Complete genome sequence of Corynebacterium casei LMG S-19264T (=DSM 44701T), isolated from a smear-ripened cheese.</title>
        <authorList>
            <consortium name="US DOE Joint Genome Institute (JGI-PGF)"/>
            <person name="Walter F."/>
            <person name="Albersmeier A."/>
            <person name="Kalinowski J."/>
            <person name="Ruckert C."/>
        </authorList>
    </citation>
    <scope>NUCLEOTIDE SEQUENCE</scope>
    <source>
        <strain evidence="2">KCTC 12710</strain>
    </source>
</reference>
<dbReference type="AlphaFoldDB" id="A0A918RA90"/>
<reference evidence="2" key="2">
    <citation type="submission" date="2020-09" db="EMBL/GenBank/DDBJ databases">
        <authorList>
            <person name="Sun Q."/>
            <person name="Kim S."/>
        </authorList>
    </citation>
    <scope>NUCLEOTIDE SEQUENCE</scope>
    <source>
        <strain evidence="2">KCTC 12710</strain>
    </source>
</reference>
<feature type="chain" id="PRO_5038058425" description="Transporter" evidence="1">
    <location>
        <begin position="30"/>
        <end position="311"/>
    </location>
</feature>
<evidence type="ECO:0008006" key="4">
    <source>
        <dbReference type="Google" id="ProtNLM"/>
    </source>
</evidence>
<protein>
    <recommendedName>
        <fullName evidence="4">Transporter</fullName>
    </recommendedName>
</protein>
<accession>A0A918RA90</accession>
<keyword evidence="3" id="KW-1185">Reference proteome</keyword>
<dbReference type="Pfam" id="PF13557">
    <property type="entry name" value="Phenol_MetA_deg"/>
    <property type="match status" value="1"/>
</dbReference>
<evidence type="ECO:0000313" key="3">
    <source>
        <dbReference type="Proteomes" id="UP000636004"/>
    </source>
</evidence>
<organism evidence="2 3">
    <name type="scientific">Algibacter mikhailovii</name>
    <dbReference type="NCBI Taxonomy" id="425498"/>
    <lineage>
        <taxon>Bacteria</taxon>
        <taxon>Pseudomonadati</taxon>
        <taxon>Bacteroidota</taxon>
        <taxon>Flavobacteriia</taxon>
        <taxon>Flavobacteriales</taxon>
        <taxon>Flavobacteriaceae</taxon>
        <taxon>Algibacter</taxon>
    </lineage>
</organism>
<evidence type="ECO:0000313" key="2">
    <source>
        <dbReference type="EMBL" id="GGZ91688.1"/>
    </source>
</evidence>
<gene>
    <name evidence="2" type="ORF">GCM10007028_32620</name>
</gene>
<keyword evidence="1" id="KW-0732">Signal</keyword>
<proteinExistence type="predicted"/>
<dbReference type="EMBL" id="BMWZ01000009">
    <property type="protein sequence ID" value="GGZ91688.1"/>
    <property type="molecule type" value="Genomic_DNA"/>
</dbReference>
<comment type="caution">
    <text evidence="2">The sequence shown here is derived from an EMBL/GenBank/DDBJ whole genome shotgun (WGS) entry which is preliminary data.</text>
</comment>
<dbReference type="InterPro" id="IPR025737">
    <property type="entry name" value="FApF"/>
</dbReference>
<feature type="signal peptide" evidence="1">
    <location>
        <begin position="1"/>
        <end position="29"/>
    </location>
</feature>
<dbReference type="RefSeq" id="WP_229796848.1">
    <property type="nucleotide sequence ID" value="NZ_BMWZ01000009.1"/>
</dbReference>
<sequence>MTKTNTYLRNIALITACFVSSILTHSAFAQDLEPRRWNALPLGTQVIGAGYAYTTGDVLLDPALNLEDATVEAHTIITQYVRPLKLGTKFARIDVRLPASFVYWQGILDGEFASTNRNGLTDSRIRLSVNLIGPPASGPKELMQYFKENPVNTTVGASIAVTLPTGLYHADKLLNLGQNRFVIRPQVGVLHNWGLWSFEFTTSVIFFTNNTNFFGGNTRSQKPMLAAQTHLIKRFNSKTWASLSVGTGTGSKSTINNESKDDRRNDVLASLSAGYSISKRQSLKLAYIYSRTTRLIGSNTDSIALGWALLL</sequence>
<name>A0A918RA90_9FLAO</name>
<evidence type="ECO:0000256" key="1">
    <source>
        <dbReference type="SAM" id="SignalP"/>
    </source>
</evidence>